<reference evidence="1" key="1">
    <citation type="submission" date="2024-09" db="EMBL/GenBank/DDBJ databases">
        <title>Black Yeasts Isolated from many extreme environments.</title>
        <authorList>
            <person name="Coleine C."/>
            <person name="Stajich J.E."/>
            <person name="Selbmann L."/>
        </authorList>
    </citation>
    <scope>NUCLEOTIDE SEQUENCE</scope>
    <source>
        <strain evidence="1">CCFEE 5737</strain>
    </source>
</reference>
<protein>
    <submittedName>
        <fullName evidence="1">Uncharacterized protein</fullName>
    </submittedName>
</protein>
<dbReference type="EMBL" id="JAWDJW010000012">
    <property type="protein sequence ID" value="KAK3082085.1"/>
    <property type="molecule type" value="Genomic_DNA"/>
</dbReference>
<dbReference type="Proteomes" id="UP001186974">
    <property type="component" value="Unassembled WGS sequence"/>
</dbReference>
<evidence type="ECO:0000313" key="1">
    <source>
        <dbReference type="EMBL" id="KAK3082085.1"/>
    </source>
</evidence>
<name>A0ACC3DZU9_9PEZI</name>
<sequence length="578" mass="62960">MVIKRFTGMLGKRASTDEGDHAADTPEANASRGVRLFCESGGPNNQQGEEVLHLPVIVEAAESSPQAASAAAYQIRKFLSKDNYSKPYVQYNAVMLIRILSDNPGQSFTRNMDEKFVRTVKELLRLSRDPSVQQIMRETLASMYQEKAYDTNLAPLFQMWNKENVAGPVQQQTRGMGRVAPVIGHQAPTNVYNGHPQEQYQQSRRERGLPSPSELSARIEEAKTSAKLLQQLVQSTAPAELLSNELVKEFAERCQAAQRSLQGYINCTDPPADEDTLQTLIETSEQLSVATSQHQRAILNVRRTVGASPAPQTENGLMSPPSIPQDAQRSATTMAPIMGPVPTDRRRPSNPMPENSDYPFPQSSSPKFASPHGPHPSSASYIPPMGQDAPTSASILGYVPPPMPPPSANSGMRPASNAPPNPTSPYRRGAPAHEDPFSDNHASPISDDFAPIPAQHPYEPQNYSGGGGGGGNAYASPPPPPPQQHQRHHHDNDVYTSDTAALRPPKRHPQMQATPSYLHRQESSGDQLVMHGANVVTPVEERSERMGGPGFSPVGSRDRGRERRGTGGSEAGESLYRY</sequence>
<keyword evidence="2" id="KW-1185">Reference proteome</keyword>
<organism evidence="1 2">
    <name type="scientific">Coniosporium uncinatum</name>
    <dbReference type="NCBI Taxonomy" id="93489"/>
    <lineage>
        <taxon>Eukaryota</taxon>
        <taxon>Fungi</taxon>
        <taxon>Dikarya</taxon>
        <taxon>Ascomycota</taxon>
        <taxon>Pezizomycotina</taxon>
        <taxon>Dothideomycetes</taxon>
        <taxon>Dothideomycetes incertae sedis</taxon>
        <taxon>Coniosporium</taxon>
    </lineage>
</organism>
<gene>
    <name evidence="1" type="ORF">LTS18_005071</name>
</gene>
<comment type="caution">
    <text evidence="1">The sequence shown here is derived from an EMBL/GenBank/DDBJ whole genome shotgun (WGS) entry which is preliminary data.</text>
</comment>
<evidence type="ECO:0000313" key="2">
    <source>
        <dbReference type="Proteomes" id="UP001186974"/>
    </source>
</evidence>
<accession>A0ACC3DZU9</accession>
<proteinExistence type="predicted"/>